<keyword evidence="7" id="KW-0548">Nucleotidyltransferase</keyword>
<name>A0A212T2F5_9BACT</name>
<dbReference type="SUPFAM" id="SSF55821">
    <property type="entry name" value="YrdC/RibB"/>
    <property type="match status" value="1"/>
</dbReference>
<evidence type="ECO:0000256" key="9">
    <source>
        <dbReference type="ARBA" id="ARBA00022840"/>
    </source>
</evidence>
<evidence type="ECO:0000256" key="10">
    <source>
        <dbReference type="ARBA" id="ARBA00029774"/>
    </source>
</evidence>
<dbReference type="InterPro" id="IPR050156">
    <property type="entry name" value="TC-AMP_synthase_SUA5"/>
</dbReference>
<dbReference type="EMBL" id="FYEW01000001">
    <property type="protein sequence ID" value="SNC60233.1"/>
    <property type="molecule type" value="Genomic_DNA"/>
</dbReference>
<comment type="subcellular location">
    <subcellularLocation>
        <location evidence="1">Cytoplasm</location>
    </subcellularLocation>
</comment>
<organism evidence="13 14">
    <name type="scientific">Hymenobacter gelipurpurascens</name>
    <dbReference type="NCBI Taxonomy" id="89968"/>
    <lineage>
        <taxon>Bacteria</taxon>
        <taxon>Pseudomonadati</taxon>
        <taxon>Bacteroidota</taxon>
        <taxon>Cytophagia</taxon>
        <taxon>Cytophagales</taxon>
        <taxon>Hymenobacteraceae</taxon>
        <taxon>Hymenobacter</taxon>
    </lineage>
</organism>
<protein>
    <recommendedName>
        <fullName evidence="10">L-threonylcarbamoyladenylate synthase</fullName>
        <ecNumber evidence="3">2.7.7.87</ecNumber>
    </recommendedName>
    <alternativeName>
        <fullName evidence="10">L-threonylcarbamoyladenylate synthase</fullName>
    </alternativeName>
</protein>
<evidence type="ECO:0000256" key="2">
    <source>
        <dbReference type="ARBA" id="ARBA00007663"/>
    </source>
</evidence>
<dbReference type="Proteomes" id="UP000198131">
    <property type="component" value="Unassembled WGS sequence"/>
</dbReference>
<dbReference type="InterPro" id="IPR006070">
    <property type="entry name" value="Sua5-like_dom"/>
</dbReference>
<evidence type="ECO:0000259" key="12">
    <source>
        <dbReference type="PROSITE" id="PS51163"/>
    </source>
</evidence>
<dbReference type="InterPro" id="IPR017945">
    <property type="entry name" value="DHBP_synth_RibB-like_a/b_dom"/>
</dbReference>
<keyword evidence="4" id="KW-0963">Cytoplasm</keyword>
<evidence type="ECO:0000256" key="7">
    <source>
        <dbReference type="ARBA" id="ARBA00022695"/>
    </source>
</evidence>
<feature type="domain" description="YrdC-like" evidence="12">
    <location>
        <begin position="7"/>
        <end position="193"/>
    </location>
</feature>
<keyword evidence="6" id="KW-0819">tRNA processing</keyword>
<evidence type="ECO:0000256" key="11">
    <source>
        <dbReference type="ARBA" id="ARBA00048366"/>
    </source>
</evidence>
<comment type="catalytic activity">
    <reaction evidence="11">
        <text>L-threonine + hydrogencarbonate + ATP = L-threonylcarbamoyladenylate + diphosphate + H2O</text>
        <dbReference type="Rhea" id="RHEA:36407"/>
        <dbReference type="ChEBI" id="CHEBI:15377"/>
        <dbReference type="ChEBI" id="CHEBI:17544"/>
        <dbReference type="ChEBI" id="CHEBI:30616"/>
        <dbReference type="ChEBI" id="CHEBI:33019"/>
        <dbReference type="ChEBI" id="CHEBI:57926"/>
        <dbReference type="ChEBI" id="CHEBI:73682"/>
        <dbReference type="EC" id="2.7.7.87"/>
    </reaction>
</comment>
<dbReference type="EC" id="2.7.7.87" evidence="3"/>
<evidence type="ECO:0000256" key="5">
    <source>
        <dbReference type="ARBA" id="ARBA00022679"/>
    </source>
</evidence>
<dbReference type="PANTHER" id="PTHR17490:SF16">
    <property type="entry name" value="THREONYLCARBAMOYL-AMP SYNTHASE"/>
    <property type="match status" value="1"/>
</dbReference>
<gene>
    <name evidence="13" type="ORF">SAMN06265337_0216</name>
</gene>
<comment type="similarity">
    <text evidence="2">Belongs to the SUA5 family.</text>
</comment>
<dbReference type="Gene3D" id="3.90.870.10">
    <property type="entry name" value="DHBP synthase"/>
    <property type="match status" value="1"/>
</dbReference>
<dbReference type="GO" id="GO:0003725">
    <property type="term" value="F:double-stranded RNA binding"/>
    <property type="evidence" value="ECO:0007669"/>
    <property type="project" value="InterPro"/>
</dbReference>
<dbReference type="GO" id="GO:0061710">
    <property type="term" value="F:L-threonylcarbamoyladenylate synthase"/>
    <property type="evidence" value="ECO:0007669"/>
    <property type="project" value="UniProtKB-EC"/>
</dbReference>
<accession>A0A212T2F5</accession>
<keyword evidence="14" id="KW-1185">Reference proteome</keyword>
<dbReference type="PANTHER" id="PTHR17490">
    <property type="entry name" value="SUA5"/>
    <property type="match status" value="1"/>
</dbReference>
<evidence type="ECO:0000256" key="6">
    <source>
        <dbReference type="ARBA" id="ARBA00022694"/>
    </source>
</evidence>
<dbReference type="RefSeq" id="WP_088841579.1">
    <property type="nucleotide sequence ID" value="NZ_FYEW01000001.1"/>
</dbReference>
<keyword evidence="9" id="KW-0067">ATP-binding</keyword>
<reference evidence="14" key="1">
    <citation type="submission" date="2017-06" db="EMBL/GenBank/DDBJ databases">
        <authorList>
            <person name="Varghese N."/>
            <person name="Submissions S."/>
        </authorList>
    </citation>
    <scope>NUCLEOTIDE SEQUENCE [LARGE SCALE GENOMIC DNA]</scope>
    <source>
        <strain evidence="14">DSM 11116</strain>
    </source>
</reference>
<keyword evidence="8" id="KW-0547">Nucleotide-binding</keyword>
<dbReference type="Pfam" id="PF01300">
    <property type="entry name" value="Sua5_yciO_yrdC"/>
    <property type="match status" value="1"/>
</dbReference>
<evidence type="ECO:0000256" key="4">
    <source>
        <dbReference type="ARBA" id="ARBA00022490"/>
    </source>
</evidence>
<proteinExistence type="inferred from homology"/>
<evidence type="ECO:0000313" key="14">
    <source>
        <dbReference type="Proteomes" id="UP000198131"/>
    </source>
</evidence>
<evidence type="ECO:0000256" key="3">
    <source>
        <dbReference type="ARBA" id="ARBA00012584"/>
    </source>
</evidence>
<dbReference type="GO" id="GO:0000049">
    <property type="term" value="F:tRNA binding"/>
    <property type="evidence" value="ECO:0007669"/>
    <property type="project" value="TreeGrafter"/>
</dbReference>
<dbReference type="GO" id="GO:0006450">
    <property type="term" value="P:regulation of translational fidelity"/>
    <property type="evidence" value="ECO:0007669"/>
    <property type="project" value="TreeGrafter"/>
</dbReference>
<dbReference type="AlphaFoldDB" id="A0A212T2F5"/>
<sequence length="193" mass="21135">MSTKFLREEIDAAVDALLLQQVILYPTDTVWGLGCDAEAPQAVDQIYKLKQRPAEKACIVLVADEKMFARYATTVPPNLTELLAAQQKPTTYVVPGSRLLAPNLLAPDGTIGLRIVRDDEFCQKVVRRLGHGLVSTSANVSGEPSPAVYSDVSKEIVRGADHVANWRQDDQTRASPSRVVRVLPDGSLEVLRD</sequence>
<evidence type="ECO:0000256" key="1">
    <source>
        <dbReference type="ARBA" id="ARBA00004496"/>
    </source>
</evidence>
<keyword evidence="5" id="KW-0808">Transferase</keyword>
<evidence type="ECO:0000313" key="13">
    <source>
        <dbReference type="EMBL" id="SNC60233.1"/>
    </source>
</evidence>
<dbReference type="GO" id="GO:0008033">
    <property type="term" value="P:tRNA processing"/>
    <property type="evidence" value="ECO:0007669"/>
    <property type="project" value="UniProtKB-KW"/>
</dbReference>
<dbReference type="GO" id="GO:0005737">
    <property type="term" value="C:cytoplasm"/>
    <property type="evidence" value="ECO:0007669"/>
    <property type="project" value="UniProtKB-SubCell"/>
</dbReference>
<dbReference type="OrthoDB" id="9814580at2"/>
<dbReference type="PROSITE" id="PS51163">
    <property type="entry name" value="YRDC"/>
    <property type="match status" value="1"/>
</dbReference>
<evidence type="ECO:0000256" key="8">
    <source>
        <dbReference type="ARBA" id="ARBA00022741"/>
    </source>
</evidence>
<dbReference type="GO" id="GO:0005524">
    <property type="term" value="F:ATP binding"/>
    <property type="evidence" value="ECO:0007669"/>
    <property type="project" value="UniProtKB-KW"/>
</dbReference>